<accession>A0A5N6E0L1</accession>
<dbReference type="PROSITE" id="PS51257">
    <property type="entry name" value="PROKAR_LIPOPROTEIN"/>
    <property type="match status" value="1"/>
</dbReference>
<feature type="compositionally biased region" description="Basic and acidic residues" evidence="5">
    <location>
        <begin position="133"/>
        <end position="144"/>
    </location>
</feature>
<dbReference type="AlphaFoldDB" id="A0A5N6E0L1"/>
<feature type="transmembrane region" description="Helical" evidence="6">
    <location>
        <begin position="196"/>
        <end position="217"/>
    </location>
</feature>
<dbReference type="VEuPathDB" id="FungiDB:BDV34DRAFT_220211"/>
<gene>
    <name evidence="8" type="ORF">BDV34DRAFT_220211</name>
</gene>
<comment type="subcellular location">
    <subcellularLocation>
        <location evidence="1">Membrane</location>
        <topology evidence="1">Multi-pass membrane protein</topology>
    </subcellularLocation>
</comment>
<feature type="region of interest" description="Disordered" evidence="5">
    <location>
        <begin position="133"/>
        <end position="160"/>
    </location>
</feature>
<protein>
    <recommendedName>
        <fullName evidence="7">Wax synthase domain-containing protein</fullName>
    </recommendedName>
</protein>
<keyword evidence="3 6" id="KW-1133">Transmembrane helix</keyword>
<feature type="domain" description="Wax synthase" evidence="7">
    <location>
        <begin position="239"/>
        <end position="322"/>
    </location>
</feature>
<feature type="transmembrane region" description="Helical" evidence="6">
    <location>
        <begin position="286"/>
        <end position="306"/>
    </location>
</feature>
<keyword evidence="2 6" id="KW-0812">Transmembrane</keyword>
<evidence type="ECO:0000256" key="4">
    <source>
        <dbReference type="ARBA" id="ARBA00023136"/>
    </source>
</evidence>
<evidence type="ECO:0000256" key="6">
    <source>
        <dbReference type="SAM" id="Phobius"/>
    </source>
</evidence>
<evidence type="ECO:0000313" key="8">
    <source>
        <dbReference type="EMBL" id="KAB8211041.1"/>
    </source>
</evidence>
<name>A0A5N6E0L1_ASPPA</name>
<dbReference type="OMA" id="PWMYPPV"/>
<evidence type="ECO:0000256" key="1">
    <source>
        <dbReference type="ARBA" id="ARBA00004141"/>
    </source>
</evidence>
<organism evidence="8 9">
    <name type="scientific">Aspergillus parasiticus</name>
    <dbReference type="NCBI Taxonomy" id="5067"/>
    <lineage>
        <taxon>Eukaryota</taxon>
        <taxon>Fungi</taxon>
        <taxon>Dikarya</taxon>
        <taxon>Ascomycota</taxon>
        <taxon>Pezizomycotina</taxon>
        <taxon>Eurotiomycetes</taxon>
        <taxon>Eurotiomycetidae</taxon>
        <taxon>Eurotiales</taxon>
        <taxon>Aspergillaceae</taxon>
        <taxon>Aspergillus</taxon>
        <taxon>Aspergillus subgen. Circumdati</taxon>
    </lineage>
</organism>
<evidence type="ECO:0000256" key="3">
    <source>
        <dbReference type="ARBA" id="ARBA00022989"/>
    </source>
</evidence>
<evidence type="ECO:0000256" key="5">
    <source>
        <dbReference type="SAM" id="MobiDB-lite"/>
    </source>
</evidence>
<dbReference type="GO" id="GO:0016020">
    <property type="term" value="C:membrane"/>
    <property type="evidence" value="ECO:0007669"/>
    <property type="project" value="UniProtKB-SubCell"/>
</dbReference>
<dbReference type="Pfam" id="PF13813">
    <property type="entry name" value="MBOAT_2"/>
    <property type="match status" value="1"/>
</dbReference>
<feature type="transmembrane region" description="Helical" evidence="6">
    <location>
        <begin position="223"/>
        <end position="243"/>
    </location>
</feature>
<dbReference type="EMBL" id="ML734940">
    <property type="protein sequence ID" value="KAB8211041.1"/>
    <property type="molecule type" value="Genomic_DNA"/>
</dbReference>
<feature type="transmembrane region" description="Helical" evidence="6">
    <location>
        <begin position="318"/>
        <end position="341"/>
    </location>
</feature>
<dbReference type="Proteomes" id="UP000326532">
    <property type="component" value="Unassembled WGS sequence"/>
</dbReference>
<evidence type="ECO:0000256" key="2">
    <source>
        <dbReference type="ARBA" id="ARBA00022692"/>
    </source>
</evidence>
<dbReference type="InterPro" id="IPR032805">
    <property type="entry name" value="Wax_synthase_dom"/>
</dbReference>
<keyword evidence="9" id="KW-1185">Reference proteome</keyword>
<feature type="transmembrane region" description="Helical" evidence="6">
    <location>
        <begin position="59"/>
        <end position="78"/>
    </location>
</feature>
<keyword evidence="4 6" id="KW-0472">Membrane</keyword>
<evidence type="ECO:0000313" key="9">
    <source>
        <dbReference type="Proteomes" id="UP000326532"/>
    </source>
</evidence>
<reference evidence="8 9" key="1">
    <citation type="submission" date="2019-04" db="EMBL/GenBank/DDBJ databases">
        <title>Fungal friends and foes A comparative genomics study of 23 Aspergillus species from section Flavi.</title>
        <authorList>
            <consortium name="DOE Joint Genome Institute"/>
            <person name="Kjaerbolling I."/>
            <person name="Vesth T.C."/>
            <person name="Frisvad J.C."/>
            <person name="Nybo J.L."/>
            <person name="Theobald S."/>
            <person name="Kildgaard S."/>
            <person name="Petersen T.I."/>
            <person name="Kuo A."/>
            <person name="Sato A."/>
            <person name="Lyhne E.K."/>
            <person name="Kogle M.E."/>
            <person name="Wiebenga A."/>
            <person name="Kun R.S."/>
            <person name="Lubbers R.J."/>
            <person name="Makela M.R."/>
            <person name="Barry K."/>
            <person name="Chovatia M."/>
            <person name="Clum A."/>
            <person name="Daum C."/>
            <person name="Haridas S."/>
            <person name="He G."/>
            <person name="LaButti K."/>
            <person name="Lipzen A."/>
            <person name="Mondo S."/>
            <person name="Pangilinan J."/>
            <person name="Riley R."/>
            <person name="Salamov A."/>
            <person name="Simmons B.A."/>
            <person name="Magnuson J.K."/>
            <person name="Henrissat B."/>
            <person name="Mortensen U.H."/>
            <person name="Larsen T.O."/>
            <person name="De vries R.P."/>
            <person name="Grigoriev I.V."/>
            <person name="Machida M."/>
            <person name="Baker S.E."/>
            <person name="Andersen M.R."/>
        </authorList>
    </citation>
    <scope>NUCLEOTIDE SEQUENCE [LARGE SCALE GENOMIC DNA]</scope>
    <source>
        <strain evidence="8 9">CBS 117618</strain>
    </source>
</reference>
<sequence>MLKNVTSLLPAALLGGCIYFHDATSLSLVRRFMCWSCITGCAIHVIISGSPYVNPLMNYISGFMASWYIIWAANILLVQDVKSLRRIQARHSGGYVWEALPKKHGYQRLLWALDLTFNFRAIGWNYSKRPERHPLVEESQDSSKDAGSPPMRKTPAELGGSRSTFLPDQLRQFGSAWLWLFWLYPRLMQSTDSMGGGSVLGVLLKLFTVATTLFMFMDGIHSLAGFVAVALLSGESWAYPPFFGPSRFLLSGRLQDIWGNFWHDLLKEGLLSVATALLPRSLPRGLYSLVRIWMCFCLTGVVHTAASYTTSQEWMPSLYAGIFYCLQPVGILIQLVLSLGLRKLLPASLVWMYYCFPWVSGDPALRDVIAAVCLM</sequence>
<evidence type="ECO:0000259" key="7">
    <source>
        <dbReference type="Pfam" id="PF13813"/>
    </source>
</evidence>
<proteinExistence type="predicted"/>